<comment type="subcellular location">
    <subcellularLocation>
        <location evidence="1">Cell envelope</location>
    </subcellularLocation>
</comment>
<feature type="chain" id="PRO_5018277340" evidence="5">
    <location>
        <begin position="30"/>
        <end position="264"/>
    </location>
</feature>
<dbReference type="AlphaFoldDB" id="A0A3M8DLH6"/>
<dbReference type="GO" id="GO:0030313">
    <property type="term" value="C:cell envelope"/>
    <property type="evidence" value="ECO:0007669"/>
    <property type="project" value="UniProtKB-SubCell"/>
</dbReference>
<evidence type="ECO:0000256" key="1">
    <source>
        <dbReference type="ARBA" id="ARBA00004196"/>
    </source>
</evidence>
<dbReference type="Gene3D" id="3.40.190.10">
    <property type="entry name" value="Periplasmic binding protein-like II"/>
    <property type="match status" value="2"/>
</dbReference>
<dbReference type="GO" id="GO:0015276">
    <property type="term" value="F:ligand-gated monoatomic ion channel activity"/>
    <property type="evidence" value="ECO:0007669"/>
    <property type="project" value="InterPro"/>
</dbReference>
<dbReference type="SMART" id="SM00062">
    <property type="entry name" value="PBPb"/>
    <property type="match status" value="1"/>
</dbReference>
<dbReference type="PANTHER" id="PTHR35936">
    <property type="entry name" value="MEMBRANE-BOUND LYTIC MUREIN TRANSGLYCOSYLASE F"/>
    <property type="match status" value="1"/>
</dbReference>
<dbReference type="SMART" id="SM00079">
    <property type="entry name" value="PBPe"/>
    <property type="match status" value="1"/>
</dbReference>
<evidence type="ECO:0000256" key="5">
    <source>
        <dbReference type="SAM" id="SignalP"/>
    </source>
</evidence>
<accession>A0A3M8DLH6</accession>
<dbReference type="Proteomes" id="UP000269573">
    <property type="component" value="Unassembled WGS sequence"/>
</dbReference>
<evidence type="ECO:0000313" key="9">
    <source>
        <dbReference type="Proteomes" id="UP000269573"/>
    </source>
</evidence>
<dbReference type="Pfam" id="PF00497">
    <property type="entry name" value="SBP_bac_3"/>
    <property type="match status" value="1"/>
</dbReference>
<dbReference type="InterPro" id="IPR018313">
    <property type="entry name" value="SBP_3_CS"/>
</dbReference>
<dbReference type="EMBL" id="RHHU01000003">
    <property type="protein sequence ID" value="RNB88898.1"/>
    <property type="molecule type" value="Genomic_DNA"/>
</dbReference>
<dbReference type="InterPro" id="IPR001638">
    <property type="entry name" value="Solute-binding_3/MltF_N"/>
</dbReference>
<organism evidence="8 9">
    <name type="scientific">Brevibacillus nitrificans</name>
    <dbReference type="NCBI Taxonomy" id="651560"/>
    <lineage>
        <taxon>Bacteria</taxon>
        <taxon>Bacillati</taxon>
        <taxon>Bacillota</taxon>
        <taxon>Bacilli</taxon>
        <taxon>Bacillales</taxon>
        <taxon>Paenibacillaceae</taxon>
        <taxon>Brevibacillus</taxon>
    </lineage>
</organism>
<keyword evidence="9" id="KW-1185">Reference proteome</keyword>
<name>A0A3M8DLH6_9BACL</name>
<evidence type="ECO:0000256" key="4">
    <source>
        <dbReference type="RuleBase" id="RU003744"/>
    </source>
</evidence>
<dbReference type="InterPro" id="IPR001320">
    <property type="entry name" value="Iontro_rcpt_C"/>
</dbReference>
<dbReference type="GO" id="GO:0016020">
    <property type="term" value="C:membrane"/>
    <property type="evidence" value="ECO:0007669"/>
    <property type="project" value="InterPro"/>
</dbReference>
<comment type="similarity">
    <text evidence="2 4">Belongs to the bacterial solute-binding protein 3 family.</text>
</comment>
<dbReference type="SUPFAM" id="SSF53850">
    <property type="entry name" value="Periplasmic binding protein-like II"/>
    <property type="match status" value="1"/>
</dbReference>
<dbReference type="PROSITE" id="PS51257">
    <property type="entry name" value="PROKAR_LIPOPROTEIN"/>
    <property type="match status" value="1"/>
</dbReference>
<sequence>MKKKAIGGVILTAVLSVALLAGCGNGGQAGTNADNKKSDKELVVVTNATFPPFESVDTSSGTKKYVGLDIDIANQIASNLGVTLTFNDIAFSGLIGSLMDGRADFAVSAMSPTEERKKNVDFSDSYFIPRNAILAAKGSNYTALDQMGGKKIAVVFGTTYEKDAKAIPGANVVALDNSTAVIQELNNKRVDAAFIDGSQAAVFVQKNPELEFHLLPPTDDSFAFAFPKGSKWVEPFNQELKKMKDNGELNKLIEKWLGKEFSQQ</sequence>
<proteinExistence type="inferred from homology"/>
<evidence type="ECO:0000259" key="6">
    <source>
        <dbReference type="SMART" id="SM00062"/>
    </source>
</evidence>
<gene>
    <name evidence="8" type="ORF">EDM59_07335</name>
</gene>
<feature type="domain" description="Solute-binding protein family 3/N-terminal" evidence="6">
    <location>
        <begin position="41"/>
        <end position="260"/>
    </location>
</feature>
<evidence type="ECO:0000313" key="8">
    <source>
        <dbReference type="EMBL" id="RNB88898.1"/>
    </source>
</evidence>
<protein>
    <submittedName>
        <fullName evidence="8">ABC transporter substrate-binding protein</fullName>
    </submittedName>
</protein>
<dbReference type="PANTHER" id="PTHR35936:SF17">
    <property type="entry name" value="ARGININE-BINDING EXTRACELLULAR PROTEIN ARTP"/>
    <property type="match status" value="1"/>
</dbReference>
<evidence type="ECO:0000256" key="3">
    <source>
        <dbReference type="ARBA" id="ARBA00022729"/>
    </source>
</evidence>
<comment type="caution">
    <text evidence="8">The sequence shown here is derived from an EMBL/GenBank/DDBJ whole genome shotgun (WGS) entry which is preliminary data.</text>
</comment>
<evidence type="ECO:0000259" key="7">
    <source>
        <dbReference type="SMART" id="SM00079"/>
    </source>
</evidence>
<dbReference type="PROSITE" id="PS01039">
    <property type="entry name" value="SBP_BACTERIAL_3"/>
    <property type="match status" value="1"/>
</dbReference>
<reference evidence="8 9" key="1">
    <citation type="submission" date="2018-10" db="EMBL/GenBank/DDBJ databases">
        <title>Phylogenomics of Brevibacillus.</title>
        <authorList>
            <person name="Dunlap C."/>
        </authorList>
    </citation>
    <scope>NUCLEOTIDE SEQUENCE [LARGE SCALE GENOMIC DNA]</scope>
    <source>
        <strain evidence="8 9">JCM 15774</strain>
    </source>
</reference>
<keyword evidence="3 5" id="KW-0732">Signal</keyword>
<feature type="domain" description="Ionotropic glutamate receptor C-terminal" evidence="7">
    <location>
        <begin position="41"/>
        <end position="259"/>
    </location>
</feature>
<evidence type="ECO:0000256" key="2">
    <source>
        <dbReference type="ARBA" id="ARBA00010333"/>
    </source>
</evidence>
<dbReference type="RefSeq" id="WP_122922991.1">
    <property type="nucleotide sequence ID" value="NZ_RHHU01000003.1"/>
</dbReference>
<feature type="signal peptide" evidence="5">
    <location>
        <begin position="1"/>
        <end position="29"/>
    </location>
</feature>